<protein>
    <submittedName>
        <fullName evidence="1">Uncharacterized protein</fullName>
    </submittedName>
</protein>
<geneLocation type="plasmid" evidence="1">
    <name>pBK33689</name>
</geneLocation>
<proteinExistence type="predicted"/>
<evidence type="ECO:0000313" key="1">
    <source>
        <dbReference type="EMBL" id="AMQ45598.1"/>
    </source>
</evidence>
<name>A0A142EBR0_ECOLX</name>
<reference evidence="1" key="1">
    <citation type="submission" date="2015-12" db="EMBL/GenBank/DDBJ databases">
        <title>Molecular Epidemiology and Plasmid Analysis of KPC-Producing Escherichia coli.</title>
        <authorList>
            <person name="Chavda K."/>
            <person name="Chen L."/>
            <person name="Kreiswirth B."/>
        </authorList>
    </citation>
    <scope>NUCLEOTIDE SEQUENCE</scope>
    <source>
        <strain evidence="1">BK33689</strain>
        <plasmid evidence="1">pBK33689</plasmid>
    </source>
</reference>
<dbReference type="EMBL" id="KU295133">
    <property type="protein sequence ID" value="AMQ45598.1"/>
    <property type="molecule type" value="Genomic_DNA"/>
</dbReference>
<accession>A0A142EBR0</accession>
<dbReference type="AlphaFoldDB" id="A0A142EBR0"/>
<sequence>MPLPERMKPARVTRKQMKELVSQLNGILDHIDNGMDENNEELKQMMADWNAQVVIPCGFSDFRDFSSWTSALDFTRMALNQEKYLDDFTWTELNDVINFIRKAEGSASDHSYALQLLEINFRANPLDLIYHPDCWFNDEALFHARLTTEEIGGYLMKKSGRWLNDAPDIQLVYAIPQDIYD</sequence>
<dbReference type="RefSeq" id="WP_004178052.1">
    <property type="nucleotide sequence ID" value="NZ_JAPTGI010000031.1"/>
</dbReference>
<organism evidence="1">
    <name type="scientific">Escherichia coli</name>
    <dbReference type="NCBI Taxonomy" id="562"/>
    <lineage>
        <taxon>Bacteria</taxon>
        <taxon>Pseudomonadati</taxon>
        <taxon>Pseudomonadota</taxon>
        <taxon>Gammaproteobacteria</taxon>
        <taxon>Enterobacterales</taxon>
        <taxon>Enterobacteriaceae</taxon>
        <taxon>Escherichia</taxon>
    </lineage>
</organism>
<keyword evidence="1" id="KW-0614">Plasmid</keyword>